<evidence type="ECO:0000313" key="1">
    <source>
        <dbReference type="EMBL" id="QOR56708.1"/>
    </source>
</evidence>
<keyword evidence="2" id="KW-1185">Reference proteome</keyword>
<dbReference type="KEGG" id="vg:65130621"/>
<dbReference type="EMBL" id="MT774395">
    <property type="protein sequence ID" value="QOR56708.1"/>
    <property type="molecule type" value="Genomic_DNA"/>
</dbReference>
<evidence type="ECO:0000313" key="2">
    <source>
        <dbReference type="Proteomes" id="UP000594150"/>
    </source>
</evidence>
<organism evidence="1 2">
    <name type="scientific">uncultured phage cr52_1</name>
    <dbReference type="NCBI Taxonomy" id="2772079"/>
    <lineage>
        <taxon>Viruses</taxon>
        <taxon>Duplodnaviria</taxon>
        <taxon>Heunggongvirae</taxon>
        <taxon>Uroviricota</taxon>
        <taxon>Caudoviricetes</taxon>
        <taxon>Crassvirales</taxon>
        <taxon>Suoliviridae</taxon>
        <taxon>Loutivirinae</taxon>
        <taxon>Buchavirus</taxon>
        <taxon>Buchavirus copri</taxon>
    </lineage>
</organism>
<proteinExistence type="predicted"/>
<name>A0A7M1RQZ8_9CAUD</name>
<sequence length="141" mass="16142">MKAFKTYRELNPGKTYFDFKAYADGGEIGDEEKLFLINWYNKRRLYANIKAPYMNKQIDVLLKGFTTPPAYNNDNPTSIMHKGLDLIPIVIDDKRVKSIDGMQGIFRASEQFKSIKTYTKWFNSIPLLGVGAAAVYSNNLE</sequence>
<dbReference type="Proteomes" id="UP000594150">
    <property type="component" value="Segment"/>
</dbReference>
<accession>A0A7M1RQZ8</accession>
<protein>
    <submittedName>
        <fullName evidence="1">Uncharacterized protein</fullName>
    </submittedName>
</protein>
<dbReference type="RefSeq" id="YP_010112160.1">
    <property type="nucleotide sequence ID" value="NC_055888.1"/>
</dbReference>
<reference evidence="1 2" key="1">
    <citation type="submission" date="2020-07" db="EMBL/GenBank/DDBJ databases">
        <title>Taxonomic proposal: Crassvirales, a new order of highly abundant and diverse bacterial viruses.</title>
        <authorList>
            <person name="Shkoporov A.N."/>
            <person name="Stockdale S.R."/>
            <person name="Guerin E."/>
            <person name="Ross R.P."/>
            <person name="Hill C."/>
        </authorList>
    </citation>
    <scope>NUCLEOTIDE SEQUENCE [LARGE SCALE GENOMIC DNA]</scope>
</reference>
<dbReference type="GeneID" id="65130621"/>